<dbReference type="PANTHER" id="PTHR24023">
    <property type="entry name" value="COLLAGEN ALPHA"/>
    <property type="match status" value="1"/>
</dbReference>
<evidence type="ECO:0000313" key="4">
    <source>
        <dbReference type="Proteomes" id="UP000011087"/>
    </source>
</evidence>
<organism evidence="2">
    <name type="scientific">Guillardia theta (strain CCMP2712)</name>
    <name type="common">Cryptophyte</name>
    <dbReference type="NCBI Taxonomy" id="905079"/>
    <lineage>
        <taxon>Eukaryota</taxon>
        <taxon>Cryptophyceae</taxon>
        <taxon>Pyrenomonadales</taxon>
        <taxon>Geminigeraceae</taxon>
        <taxon>Guillardia</taxon>
    </lineage>
</organism>
<feature type="compositionally biased region" description="Gly residues" evidence="1">
    <location>
        <begin position="163"/>
        <end position="172"/>
    </location>
</feature>
<dbReference type="Pfam" id="PF01391">
    <property type="entry name" value="Collagen"/>
    <property type="match status" value="1"/>
</dbReference>
<proteinExistence type="predicted"/>
<reference evidence="4" key="2">
    <citation type="submission" date="2012-11" db="EMBL/GenBank/DDBJ databases">
        <authorList>
            <person name="Kuo A."/>
            <person name="Curtis B.A."/>
            <person name="Tanifuji G."/>
            <person name="Burki F."/>
            <person name="Gruber A."/>
            <person name="Irimia M."/>
            <person name="Maruyama S."/>
            <person name="Arias M.C."/>
            <person name="Ball S.G."/>
            <person name="Gile G.H."/>
            <person name="Hirakawa Y."/>
            <person name="Hopkins J.F."/>
            <person name="Rensing S.A."/>
            <person name="Schmutz J."/>
            <person name="Symeonidi A."/>
            <person name="Elias M."/>
            <person name="Eveleigh R.J."/>
            <person name="Herman E.K."/>
            <person name="Klute M.J."/>
            <person name="Nakayama T."/>
            <person name="Obornik M."/>
            <person name="Reyes-Prieto A."/>
            <person name="Armbrust E.V."/>
            <person name="Aves S.J."/>
            <person name="Beiko R.G."/>
            <person name="Coutinho P."/>
            <person name="Dacks J.B."/>
            <person name="Durnford D.G."/>
            <person name="Fast N.M."/>
            <person name="Green B.R."/>
            <person name="Grisdale C."/>
            <person name="Hempe F."/>
            <person name="Henrissat B."/>
            <person name="Hoppner M.P."/>
            <person name="Ishida K.-I."/>
            <person name="Kim E."/>
            <person name="Koreny L."/>
            <person name="Kroth P.G."/>
            <person name="Liu Y."/>
            <person name="Malik S.-B."/>
            <person name="Maier U.G."/>
            <person name="McRose D."/>
            <person name="Mock T."/>
            <person name="Neilson J.A."/>
            <person name="Onodera N.T."/>
            <person name="Poole A.M."/>
            <person name="Pritham E.J."/>
            <person name="Richards T.A."/>
            <person name="Rocap G."/>
            <person name="Roy S.W."/>
            <person name="Sarai C."/>
            <person name="Schaack S."/>
            <person name="Shirato S."/>
            <person name="Slamovits C.H."/>
            <person name="Spencer D.F."/>
            <person name="Suzuki S."/>
            <person name="Worden A.Z."/>
            <person name="Zauner S."/>
            <person name="Barry K."/>
            <person name="Bell C."/>
            <person name="Bharti A.K."/>
            <person name="Crow J.A."/>
            <person name="Grimwood J."/>
            <person name="Kramer R."/>
            <person name="Lindquist E."/>
            <person name="Lucas S."/>
            <person name="Salamov A."/>
            <person name="McFadden G.I."/>
            <person name="Lane C.E."/>
            <person name="Keeling P.J."/>
            <person name="Gray M.W."/>
            <person name="Grigoriev I.V."/>
            <person name="Archibald J.M."/>
        </authorList>
    </citation>
    <scope>NUCLEOTIDE SEQUENCE</scope>
    <source>
        <strain evidence="4">CCMP2712</strain>
    </source>
</reference>
<reference evidence="3" key="3">
    <citation type="submission" date="2016-03" db="UniProtKB">
        <authorList>
            <consortium name="EnsemblProtists"/>
        </authorList>
    </citation>
    <scope>IDENTIFICATION</scope>
</reference>
<keyword evidence="4" id="KW-1185">Reference proteome</keyword>
<dbReference type="InterPro" id="IPR050149">
    <property type="entry name" value="Collagen_superfamily"/>
</dbReference>
<dbReference type="OMA" id="WNEIYRT"/>
<gene>
    <name evidence="2" type="ORF">GUITHDRAFT_146404</name>
</gene>
<protein>
    <submittedName>
        <fullName evidence="2 3">Uncharacterized protein</fullName>
    </submittedName>
</protein>
<dbReference type="OrthoDB" id="10256829at2759"/>
<dbReference type="HOGENOM" id="CLU_1499029_0_0_1"/>
<dbReference type="EMBL" id="JH993088">
    <property type="protein sequence ID" value="EKX35579.1"/>
    <property type="molecule type" value="Genomic_DNA"/>
</dbReference>
<dbReference type="RefSeq" id="XP_005822559.1">
    <property type="nucleotide sequence ID" value="XM_005822502.1"/>
</dbReference>
<dbReference type="KEGG" id="gtt:GUITHDRAFT_146404"/>
<sequence length="180" mass="18812">MAKNSRVSWAAASAALAVLTMVAIVFMAGWESEEDEHYQVVEEASPVRGVQWNPRMVLGRDITSASKNIDMLKKVLANAKKKLNSRISVIIDAMTLKNQGRPGVQGPQGKKGPQGYAGPPGAQGKRGSPGIVGPKGPRGHPGQKGYRGETGDIGEKGPQGYIGSPGGKGYIGPIGQRGPT</sequence>
<evidence type="ECO:0000313" key="3">
    <source>
        <dbReference type="EnsemblProtists" id="EKX35579"/>
    </source>
</evidence>
<evidence type="ECO:0000256" key="1">
    <source>
        <dbReference type="SAM" id="MobiDB-lite"/>
    </source>
</evidence>
<dbReference type="GO" id="GO:0005615">
    <property type="term" value="C:extracellular space"/>
    <property type="evidence" value="ECO:0007669"/>
    <property type="project" value="TreeGrafter"/>
</dbReference>
<dbReference type="PaxDb" id="55529-EKX35579"/>
<dbReference type="Proteomes" id="UP000011087">
    <property type="component" value="Unassembled WGS sequence"/>
</dbReference>
<dbReference type="PANTHER" id="PTHR24023:SF1082">
    <property type="entry name" value="COLLAGEN TRIPLE HELIX REPEAT"/>
    <property type="match status" value="1"/>
</dbReference>
<name>L1II07_GUITC</name>
<dbReference type="EnsemblProtists" id="EKX35579">
    <property type="protein sequence ID" value="EKX35579"/>
    <property type="gene ID" value="GUITHDRAFT_146404"/>
</dbReference>
<evidence type="ECO:0000313" key="2">
    <source>
        <dbReference type="EMBL" id="EKX35579.1"/>
    </source>
</evidence>
<reference evidence="2 4" key="1">
    <citation type="journal article" date="2012" name="Nature">
        <title>Algal genomes reveal evolutionary mosaicism and the fate of nucleomorphs.</title>
        <authorList>
            <consortium name="DOE Joint Genome Institute"/>
            <person name="Curtis B.A."/>
            <person name="Tanifuji G."/>
            <person name="Burki F."/>
            <person name="Gruber A."/>
            <person name="Irimia M."/>
            <person name="Maruyama S."/>
            <person name="Arias M.C."/>
            <person name="Ball S.G."/>
            <person name="Gile G.H."/>
            <person name="Hirakawa Y."/>
            <person name="Hopkins J.F."/>
            <person name="Kuo A."/>
            <person name="Rensing S.A."/>
            <person name="Schmutz J."/>
            <person name="Symeonidi A."/>
            <person name="Elias M."/>
            <person name="Eveleigh R.J."/>
            <person name="Herman E.K."/>
            <person name="Klute M.J."/>
            <person name="Nakayama T."/>
            <person name="Obornik M."/>
            <person name="Reyes-Prieto A."/>
            <person name="Armbrust E.V."/>
            <person name="Aves S.J."/>
            <person name="Beiko R.G."/>
            <person name="Coutinho P."/>
            <person name="Dacks J.B."/>
            <person name="Durnford D.G."/>
            <person name="Fast N.M."/>
            <person name="Green B.R."/>
            <person name="Grisdale C.J."/>
            <person name="Hempel F."/>
            <person name="Henrissat B."/>
            <person name="Hoppner M.P."/>
            <person name="Ishida K."/>
            <person name="Kim E."/>
            <person name="Koreny L."/>
            <person name="Kroth P.G."/>
            <person name="Liu Y."/>
            <person name="Malik S.B."/>
            <person name="Maier U.G."/>
            <person name="McRose D."/>
            <person name="Mock T."/>
            <person name="Neilson J.A."/>
            <person name="Onodera N.T."/>
            <person name="Poole A.M."/>
            <person name="Pritham E.J."/>
            <person name="Richards T.A."/>
            <person name="Rocap G."/>
            <person name="Roy S.W."/>
            <person name="Sarai C."/>
            <person name="Schaack S."/>
            <person name="Shirato S."/>
            <person name="Slamovits C.H."/>
            <person name="Spencer D.F."/>
            <person name="Suzuki S."/>
            <person name="Worden A.Z."/>
            <person name="Zauner S."/>
            <person name="Barry K."/>
            <person name="Bell C."/>
            <person name="Bharti A.K."/>
            <person name="Crow J.A."/>
            <person name="Grimwood J."/>
            <person name="Kramer R."/>
            <person name="Lindquist E."/>
            <person name="Lucas S."/>
            <person name="Salamov A."/>
            <person name="McFadden G.I."/>
            <person name="Lane C.E."/>
            <person name="Keeling P.J."/>
            <person name="Gray M.W."/>
            <person name="Grigoriev I.V."/>
            <person name="Archibald J.M."/>
        </authorList>
    </citation>
    <scope>NUCLEOTIDE SEQUENCE</scope>
    <source>
        <strain evidence="2 4">CCMP2712</strain>
    </source>
</reference>
<dbReference type="InterPro" id="IPR008160">
    <property type="entry name" value="Collagen"/>
</dbReference>
<dbReference type="STRING" id="905079.L1II07"/>
<feature type="compositionally biased region" description="Basic and acidic residues" evidence="1">
    <location>
        <begin position="146"/>
        <end position="155"/>
    </location>
</feature>
<dbReference type="GO" id="GO:0031012">
    <property type="term" value="C:extracellular matrix"/>
    <property type="evidence" value="ECO:0007669"/>
    <property type="project" value="TreeGrafter"/>
</dbReference>
<feature type="region of interest" description="Disordered" evidence="1">
    <location>
        <begin position="98"/>
        <end position="180"/>
    </location>
</feature>
<accession>L1II07</accession>
<dbReference type="eggNOG" id="KOG3544">
    <property type="taxonomic scope" value="Eukaryota"/>
</dbReference>
<dbReference type="GeneID" id="17292304"/>
<feature type="compositionally biased region" description="Low complexity" evidence="1">
    <location>
        <begin position="99"/>
        <end position="125"/>
    </location>
</feature>
<dbReference type="AlphaFoldDB" id="L1II07"/>